<proteinExistence type="predicted"/>
<gene>
    <name evidence="3" type="ORF">LAZ67_2001095</name>
</gene>
<feature type="domain" description="Transposase Tc1-like" evidence="2">
    <location>
        <begin position="300"/>
        <end position="370"/>
    </location>
</feature>
<dbReference type="PANTHER" id="PTHR23022:SF134">
    <property type="entry name" value="TRANSPOSABLE ELEMENT TC1 TRANSPOSASE"/>
    <property type="match status" value="1"/>
</dbReference>
<dbReference type="PANTHER" id="PTHR23022">
    <property type="entry name" value="TRANSPOSABLE ELEMENT-RELATED"/>
    <property type="match status" value="1"/>
</dbReference>
<evidence type="ECO:0000259" key="2">
    <source>
        <dbReference type="Pfam" id="PF01498"/>
    </source>
</evidence>
<organism evidence="3 4">
    <name type="scientific">Cordylochernes scorpioides</name>
    <dbReference type="NCBI Taxonomy" id="51811"/>
    <lineage>
        <taxon>Eukaryota</taxon>
        <taxon>Metazoa</taxon>
        <taxon>Ecdysozoa</taxon>
        <taxon>Arthropoda</taxon>
        <taxon>Chelicerata</taxon>
        <taxon>Arachnida</taxon>
        <taxon>Pseudoscorpiones</taxon>
        <taxon>Cheliferoidea</taxon>
        <taxon>Chernetidae</taxon>
        <taxon>Cordylochernes</taxon>
    </lineage>
</organism>
<dbReference type="Gene3D" id="3.30.420.10">
    <property type="entry name" value="Ribonuclease H-like superfamily/Ribonuclease H"/>
    <property type="match status" value="2"/>
</dbReference>
<dbReference type="InterPro" id="IPR002492">
    <property type="entry name" value="Transposase_Tc1-like"/>
</dbReference>
<dbReference type="SUPFAM" id="SSF46689">
    <property type="entry name" value="Homeodomain-like"/>
    <property type="match status" value="2"/>
</dbReference>
<evidence type="ECO:0000313" key="3">
    <source>
        <dbReference type="EMBL" id="UYV62559.1"/>
    </source>
</evidence>
<feature type="non-terminal residue" evidence="3">
    <location>
        <position position="1"/>
    </location>
</feature>
<reference evidence="3 4" key="1">
    <citation type="submission" date="2022-01" db="EMBL/GenBank/DDBJ databases">
        <title>A chromosomal length assembly of Cordylochernes scorpioides.</title>
        <authorList>
            <person name="Zeh D."/>
            <person name="Zeh J."/>
        </authorList>
    </citation>
    <scope>NUCLEOTIDE SEQUENCE [LARGE SCALE GENOMIC DNA]</scope>
    <source>
        <strain evidence="3">IN4F17</strain>
        <tissue evidence="3">Whole Body</tissue>
    </source>
</reference>
<dbReference type="InterPro" id="IPR052338">
    <property type="entry name" value="Transposase_5"/>
</dbReference>
<evidence type="ECO:0000313" key="4">
    <source>
        <dbReference type="Proteomes" id="UP001235939"/>
    </source>
</evidence>
<protein>
    <recommendedName>
        <fullName evidence="2">Transposase Tc1-like domain-containing protein</fullName>
    </recommendedName>
</protein>
<name>A0ABY6K2M5_9ARAC</name>
<dbReference type="EMBL" id="CP092864">
    <property type="protein sequence ID" value="UYV62559.1"/>
    <property type="molecule type" value="Genomic_DNA"/>
</dbReference>
<dbReference type="InterPro" id="IPR036397">
    <property type="entry name" value="RNaseH_sf"/>
</dbReference>
<accession>A0ABY6K2M5</accession>
<dbReference type="Proteomes" id="UP001235939">
    <property type="component" value="Chromosome 02"/>
</dbReference>
<dbReference type="InterPro" id="IPR009057">
    <property type="entry name" value="Homeodomain-like_sf"/>
</dbReference>
<evidence type="ECO:0000256" key="1">
    <source>
        <dbReference type="ARBA" id="ARBA00004123"/>
    </source>
</evidence>
<sequence length="397" mass="46171">MESCWKNGGRQSQVEVAKCLNVNKSVVSKIWKQFIETGTIKRKEGSGRKRKTATSEDRYLVVTAKRHREMTAIQLSNELSSATGTRISRQLFTEGFTKVLFMKDDQWSVSARLNWCLEHHAWTHDQWANVLFSDESRFSFKNRFSTSFHLEGAWKPLSSQARLVNEYLQSENIQRMDWPSRSPDLNPIEHVWDALGKRIGARYPSPRTLVELRTALLEEWGLLPLDLLQSLLSSFDQVSKFDRGRIVAYRDCGLSFREIGSRVGRNQTTAMRICDRWMQEGTTDRRVRPHPPQCTTSRDDRRIVRMTGTDRSVTSLTEAQHIQSVTHHPVSARTIRRRLQQSDLSARRPLLRIPLTQNHRRLCRQWCDERRMWTAEWNEIALLTSHASVCNTTMVGF</sequence>
<dbReference type="Pfam" id="PF01498">
    <property type="entry name" value="HTH_Tnp_Tc3_2"/>
    <property type="match status" value="1"/>
</dbReference>
<comment type="subcellular location">
    <subcellularLocation>
        <location evidence="1">Nucleus</location>
    </subcellularLocation>
</comment>
<keyword evidence="4" id="KW-1185">Reference proteome</keyword>